<dbReference type="EMBL" id="JAFKCU010000003">
    <property type="protein sequence ID" value="MBN7817000.1"/>
    <property type="molecule type" value="Genomic_DNA"/>
</dbReference>
<evidence type="ECO:0000256" key="3">
    <source>
        <dbReference type="ARBA" id="ARBA00022452"/>
    </source>
</evidence>
<evidence type="ECO:0000256" key="2">
    <source>
        <dbReference type="ARBA" id="ARBA00022448"/>
    </source>
</evidence>
<comment type="caution">
    <text evidence="10">The sequence shown here is derived from an EMBL/GenBank/DDBJ whole genome shotgun (WGS) entry which is preliminary data.</text>
</comment>
<evidence type="ECO:0000256" key="8">
    <source>
        <dbReference type="PROSITE-ProRule" id="PRU01360"/>
    </source>
</evidence>
<dbReference type="PANTHER" id="PTHR30069">
    <property type="entry name" value="TONB-DEPENDENT OUTER MEMBRANE RECEPTOR"/>
    <property type="match status" value="1"/>
</dbReference>
<organism evidence="10 11">
    <name type="scientific">Algoriphagus pacificus</name>
    <dbReference type="NCBI Taxonomy" id="2811234"/>
    <lineage>
        <taxon>Bacteria</taxon>
        <taxon>Pseudomonadati</taxon>
        <taxon>Bacteroidota</taxon>
        <taxon>Cytophagia</taxon>
        <taxon>Cytophagales</taxon>
        <taxon>Cyclobacteriaceae</taxon>
        <taxon>Algoriphagus</taxon>
    </lineage>
</organism>
<gene>
    <name evidence="10" type="ORF">J0A69_16280</name>
</gene>
<reference evidence="10 11" key="1">
    <citation type="submission" date="2021-03" db="EMBL/GenBank/DDBJ databases">
        <title>novel species isolated from a fishpond in China.</title>
        <authorList>
            <person name="Lu H."/>
            <person name="Cai Z."/>
        </authorList>
    </citation>
    <scope>NUCLEOTIDE SEQUENCE [LARGE SCALE GENOMIC DNA]</scope>
    <source>
        <strain evidence="10 11">YJ13C</strain>
    </source>
</reference>
<dbReference type="Gene3D" id="2.170.130.10">
    <property type="entry name" value="TonB-dependent receptor, plug domain"/>
    <property type="match status" value="1"/>
</dbReference>
<comment type="similarity">
    <text evidence="8">Belongs to the TonB-dependent receptor family.</text>
</comment>
<evidence type="ECO:0000256" key="6">
    <source>
        <dbReference type="ARBA" id="ARBA00023136"/>
    </source>
</evidence>
<dbReference type="RefSeq" id="WP_206587649.1">
    <property type="nucleotide sequence ID" value="NZ_JAFKCU010000003.1"/>
</dbReference>
<keyword evidence="4 8" id="KW-0812">Transmembrane</keyword>
<dbReference type="Gene3D" id="2.40.170.20">
    <property type="entry name" value="TonB-dependent receptor, beta-barrel domain"/>
    <property type="match status" value="1"/>
</dbReference>
<dbReference type="InterPro" id="IPR036942">
    <property type="entry name" value="Beta-barrel_TonB_sf"/>
</dbReference>
<evidence type="ECO:0000256" key="7">
    <source>
        <dbReference type="ARBA" id="ARBA00023237"/>
    </source>
</evidence>
<accession>A0ABS3CL83</accession>
<dbReference type="InterPro" id="IPR039426">
    <property type="entry name" value="TonB-dep_rcpt-like"/>
</dbReference>
<dbReference type="Pfam" id="PF07715">
    <property type="entry name" value="Plug"/>
    <property type="match status" value="1"/>
</dbReference>
<keyword evidence="10" id="KW-0675">Receptor</keyword>
<dbReference type="PROSITE" id="PS52016">
    <property type="entry name" value="TONB_DEPENDENT_REC_3"/>
    <property type="match status" value="1"/>
</dbReference>
<protein>
    <submittedName>
        <fullName evidence="10">TonB-dependent receptor plug domain-containing protein</fullName>
    </submittedName>
</protein>
<evidence type="ECO:0000256" key="1">
    <source>
        <dbReference type="ARBA" id="ARBA00004571"/>
    </source>
</evidence>
<evidence type="ECO:0000256" key="5">
    <source>
        <dbReference type="ARBA" id="ARBA00022729"/>
    </source>
</evidence>
<dbReference type="PANTHER" id="PTHR30069:SF29">
    <property type="entry name" value="HEMOGLOBIN AND HEMOGLOBIN-HAPTOGLOBIN-BINDING PROTEIN 1-RELATED"/>
    <property type="match status" value="1"/>
</dbReference>
<name>A0ABS3CL83_9BACT</name>
<keyword evidence="5" id="KW-0732">Signal</keyword>
<keyword evidence="3 8" id="KW-1134">Transmembrane beta strand</keyword>
<sequence length="661" mass="76186">MLKKLVKYIWYIQVVQLIALKTFAQTLPTKVNELNLEEVLVLGKTEIDTIKISGTKPRAMDILANLPGIFRIHDNSYPIIYRGMTSNRLRIEKDGATKLGILNQGYFGNDINPDELLEIDLVEGMEKVVYGSGAMGGVIDIQMKPPTLDESHQLYYHFGSNSNSHTLGGRWGVGDSIKGFKIRVRTQTSGNYSYAKKEEAQNSSSSQNNLSLSSFLSKNEGFQIQWNQSFSNGYWERPQGFQNNPNELRSFKDHINYQGNIKVFWGSDLKNQENIWTTFQKSSQFRDSYHLDFSRLNFKEIREYDQLSFGHKYQRPIRINKKLTGKIGTDFLWIRQFESGMLENLLDDVIEFEEKSLAGMQSRTGVFMTGKYRAESKLNLDFGIRADLNSLGKSKVQWRGIVTGATSLNWKISDHVKSVWTLGRYFRWPTFQESSGEFFGGRGIFLGNENILPEKSYQLDWIFEGRIGRLQFKWNSWLAFQLDRITEIPMEIGYYSYENTEKARSMGFETQLDYLIWNRNNQYSIYLIHGFQIMSGMDISEAGFFKGGTPLFGIPPGKSSAKVVYSQILNSKISIHSEIQHEFVLAFDQLPEGTIRQTWAIRPSEAYHLLNAKIEAQITNKKNFMNLGMEVKNMTDEYYVPFGINVPGIGRDFQIYFGYNW</sequence>
<proteinExistence type="inferred from homology"/>
<comment type="subcellular location">
    <subcellularLocation>
        <location evidence="1 8">Cell outer membrane</location>
        <topology evidence="1 8">Multi-pass membrane protein</topology>
    </subcellularLocation>
</comment>
<keyword evidence="6 8" id="KW-0472">Membrane</keyword>
<feature type="domain" description="TonB-dependent receptor plug" evidence="9">
    <location>
        <begin position="58"/>
        <end position="138"/>
    </location>
</feature>
<dbReference type="InterPro" id="IPR037066">
    <property type="entry name" value="Plug_dom_sf"/>
</dbReference>
<keyword evidence="11" id="KW-1185">Reference proteome</keyword>
<evidence type="ECO:0000313" key="10">
    <source>
        <dbReference type="EMBL" id="MBN7817000.1"/>
    </source>
</evidence>
<dbReference type="Proteomes" id="UP000664480">
    <property type="component" value="Unassembled WGS sequence"/>
</dbReference>
<keyword evidence="2 8" id="KW-0813">Transport</keyword>
<evidence type="ECO:0000256" key="4">
    <source>
        <dbReference type="ARBA" id="ARBA00022692"/>
    </source>
</evidence>
<evidence type="ECO:0000259" key="9">
    <source>
        <dbReference type="Pfam" id="PF07715"/>
    </source>
</evidence>
<keyword evidence="7 8" id="KW-0998">Cell outer membrane</keyword>
<dbReference type="SUPFAM" id="SSF56935">
    <property type="entry name" value="Porins"/>
    <property type="match status" value="1"/>
</dbReference>
<dbReference type="InterPro" id="IPR012910">
    <property type="entry name" value="Plug_dom"/>
</dbReference>
<evidence type="ECO:0000313" key="11">
    <source>
        <dbReference type="Proteomes" id="UP000664480"/>
    </source>
</evidence>